<dbReference type="RefSeq" id="WP_072909218.1">
    <property type="nucleotide sequence ID" value="NZ_FQZT01000010.1"/>
</dbReference>
<protein>
    <submittedName>
        <fullName evidence="2">4Fe-4S binding domain-containing protein</fullName>
    </submittedName>
</protein>
<dbReference type="PANTHER" id="PTHR42895">
    <property type="entry name" value="IRON-SULFUR CLUSTER-BINDING PROTEIN-RELATED"/>
    <property type="match status" value="1"/>
</dbReference>
<name>A0A1M6KB22_MALRU</name>
<dbReference type="PANTHER" id="PTHR42895:SF1">
    <property type="entry name" value="IRON-SULFUR CLUSTER PROTEIN"/>
    <property type="match status" value="1"/>
</dbReference>
<sequence>MAYREMVKIDEDKCDGCGLCVPACAEGAIQIINGKAKLVADNLCDGLGACLGDCPQGAITIEKREADEFDEVAVEQHLKEIGREETVRQHPASPAGGCPSAQVKSFTPPTGGCPSAKLMNFSKQEAADADQAGQRPSELCQWPVLLNLVPPTAPFLEGKELLLAADCGPFAYADFHKDILKGRSVVVGCPKFDDTQLYIEKLSAMIKAGGISKIVVAHMEVPCCSGLIAIAKQAIEKSGIDMPLEMIKIGIQGDLK</sequence>
<dbReference type="AlphaFoldDB" id="A0A1M6KB22"/>
<evidence type="ECO:0000313" key="3">
    <source>
        <dbReference type="Proteomes" id="UP000184171"/>
    </source>
</evidence>
<keyword evidence="3" id="KW-1185">Reference proteome</keyword>
<dbReference type="Proteomes" id="UP000184171">
    <property type="component" value="Unassembled WGS sequence"/>
</dbReference>
<dbReference type="EMBL" id="FQZT01000010">
    <property type="protein sequence ID" value="SHJ56133.1"/>
    <property type="molecule type" value="Genomic_DNA"/>
</dbReference>
<dbReference type="STRING" id="1122189.SAMN02745165_02651"/>
<accession>A0A1M6KB22</accession>
<dbReference type="OrthoDB" id="9795268at2"/>
<proteinExistence type="predicted"/>
<feature type="domain" description="4Fe-4S ferredoxin-type" evidence="1">
    <location>
        <begin position="35"/>
        <end position="64"/>
    </location>
</feature>
<dbReference type="PROSITE" id="PS51379">
    <property type="entry name" value="4FE4S_FER_2"/>
    <property type="match status" value="2"/>
</dbReference>
<dbReference type="Gene3D" id="3.30.70.20">
    <property type="match status" value="1"/>
</dbReference>
<dbReference type="Pfam" id="PF12837">
    <property type="entry name" value="Fer4_6"/>
    <property type="match status" value="1"/>
</dbReference>
<dbReference type="SUPFAM" id="SSF54862">
    <property type="entry name" value="4Fe-4S ferredoxins"/>
    <property type="match status" value="1"/>
</dbReference>
<feature type="domain" description="4Fe-4S ferredoxin-type" evidence="1">
    <location>
        <begin position="5"/>
        <end position="34"/>
    </location>
</feature>
<evidence type="ECO:0000259" key="1">
    <source>
        <dbReference type="PROSITE" id="PS51379"/>
    </source>
</evidence>
<reference evidence="2 3" key="1">
    <citation type="submission" date="2016-11" db="EMBL/GenBank/DDBJ databases">
        <authorList>
            <person name="Jaros S."/>
            <person name="Januszkiewicz K."/>
            <person name="Wedrychowicz H."/>
        </authorList>
    </citation>
    <scope>NUCLEOTIDE SEQUENCE [LARGE SCALE GENOMIC DNA]</scope>
    <source>
        <strain evidence="2 3">DSM 5091</strain>
    </source>
</reference>
<organism evidence="2 3">
    <name type="scientific">Malonomonas rubra DSM 5091</name>
    <dbReference type="NCBI Taxonomy" id="1122189"/>
    <lineage>
        <taxon>Bacteria</taxon>
        <taxon>Pseudomonadati</taxon>
        <taxon>Thermodesulfobacteriota</taxon>
        <taxon>Desulfuromonadia</taxon>
        <taxon>Desulfuromonadales</taxon>
        <taxon>Geopsychrobacteraceae</taxon>
        <taxon>Malonomonas</taxon>
    </lineage>
</organism>
<evidence type="ECO:0000313" key="2">
    <source>
        <dbReference type="EMBL" id="SHJ56133.1"/>
    </source>
</evidence>
<gene>
    <name evidence="2" type="ORF">SAMN02745165_02651</name>
</gene>
<dbReference type="InterPro" id="IPR052911">
    <property type="entry name" value="Corrinoid_activation_enz"/>
</dbReference>
<dbReference type="InterPro" id="IPR017896">
    <property type="entry name" value="4Fe4S_Fe-S-bd"/>
</dbReference>